<dbReference type="HOGENOM" id="CLU_2681899_0_0_6"/>
<sequence length="74" mass="8204">MTSQGVFRDTTGYVYSSAIHQHLLINIFQIKPIPVGFSICMTNVKLPEDLPFAVKRRGGRPHGYPAKIAADNCD</sequence>
<dbReference type="AlphaFoldDB" id="D4F664"/>
<dbReference type="Proteomes" id="UP000003692">
    <property type="component" value="Unassembled WGS sequence"/>
</dbReference>
<accession>D4F664</accession>
<gene>
    <name evidence="1" type="ORF">EDWATA_02245</name>
</gene>
<organism evidence="1 2">
    <name type="scientific">Edwardsiella tarda ATCC 23685</name>
    <dbReference type="NCBI Taxonomy" id="500638"/>
    <lineage>
        <taxon>Bacteria</taxon>
        <taxon>Pseudomonadati</taxon>
        <taxon>Pseudomonadota</taxon>
        <taxon>Gammaproteobacteria</taxon>
        <taxon>Enterobacterales</taxon>
        <taxon>Hafniaceae</taxon>
        <taxon>Edwardsiella</taxon>
    </lineage>
</organism>
<reference evidence="1 2" key="1">
    <citation type="submission" date="2010-02" db="EMBL/GenBank/DDBJ databases">
        <authorList>
            <person name="Weinstock G."/>
            <person name="Sodergren E."/>
            <person name="Clifton S."/>
            <person name="Fulton L."/>
            <person name="Fulton B."/>
            <person name="Courtney L."/>
            <person name="Fronick C."/>
            <person name="Harrison M."/>
            <person name="Strong C."/>
            <person name="Farmer C."/>
            <person name="Delahaunty K."/>
            <person name="Markovic C."/>
            <person name="Hall O."/>
            <person name="Minx P."/>
            <person name="Tomlinson C."/>
            <person name="Mitreva M."/>
            <person name="Nelson J."/>
            <person name="Hou S."/>
            <person name="Wollam A."/>
            <person name="Pepin K.H."/>
            <person name="Johnson M."/>
            <person name="Bhonagiri V."/>
            <person name="Zhang X."/>
            <person name="Suruliraj S."/>
            <person name="Warren W."/>
            <person name="Chinwalla A."/>
            <person name="Mardis E.R."/>
            <person name="Wilson R.K."/>
        </authorList>
    </citation>
    <scope>NUCLEOTIDE SEQUENCE [LARGE SCALE GENOMIC DNA]</scope>
    <source>
        <strain evidence="1 2">ATCC 23685</strain>
    </source>
</reference>
<name>D4F664_EDWTA</name>
<comment type="caution">
    <text evidence="1">The sequence shown here is derived from an EMBL/GenBank/DDBJ whole genome shotgun (WGS) entry which is preliminary data.</text>
</comment>
<protein>
    <submittedName>
        <fullName evidence="1">Uncharacterized protein</fullName>
    </submittedName>
</protein>
<evidence type="ECO:0000313" key="2">
    <source>
        <dbReference type="Proteomes" id="UP000003692"/>
    </source>
</evidence>
<dbReference type="EMBL" id="ADGK01000184">
    <property type="protein sequence ID" value="EFE22750.1"/>
    <property type="molecule type" value="Genomic_DNA"/>
</dbReference>
<proteinExistence type="predicted"/>
<evidence type="ECO:0000313" key="1">
    <source>
        <dbReference type="EMBL" id="EFE22750.1"/>
    </source>
</evidence>